<comment type="caution">
    <text evidence="9">The sequence shown here is derived from an EMBL/GenBank/DDBJ whole genome shotgun (WGS) entry which is preliminary data.</text>
</comment>
<dbReference type="PANTHER" id="PTHR30472">
    <property type="entry name" value="FERRIC ENTEROBACTIN TRANSPORT SYSTEM PERMEASE PROTEIN"/>
    <property type="match status" value="1"/>
</dbReference>
<evidence type="ECO:0000256" key="3">
    <source>
        <dbReference type="ARBA" id="ARBA00022448"/>
    </source>
</evidence>
<feature type="transmembrane region" description="Helical" evidence="8">
    <location>
        <begin position="258"/>
        <end position="282"/>
    </location>
</feature>
<dbReference type="Gene3D" id="1.10.3470.10">
    <property type="entry name" value="ABC transporter involved in vitamin B12 uptake, BtuC"/>
    <property type="match status" value="1"/>
</dbReference>
<evidence type="ECO:0000256" key="2">
    <source>
        <dbReference type="ARBA" id="ARBA00007935"/>
    </source>
</evidence>
<dbReference type="CDD" id="cd06550">
    <property type="entry name" value="TM_ABC_iron-siderophores_like"/>
    <property type="match status" value="1"/>
</dbReference>
<evidence type="ECO:0000313" key="9">
    <source>
        <dbReference type="EMBL" id="GGI11654.1"/>
    </source>
</evidence>
<feature type="transmembrane region" description="Helical" evidence="8">
    <location>
        <begin position="168"/>
        <end position="191"/>
    </location>
</feature>
<keyword evidence="6 8" id="KW-1133">Transmembrane helix</keyword>
<feature type="transmembrane region" description="Helical" evidence="8">
    <location>
        <begin position="325"/>
        <end position="344"/>
    </location>
</feature>
<gene>
    <name evidence="9" type="ORF">GCM10007368_37270</name>
</gene>
<evidence type="ECO:0000256" key="7">
    <source>
        <dbReference type="ARBA" id="ARBA00023136"/>
    </source>
</evidence>
<keyword evidence="7 8" id="KW-0472">Membrane</keyword>
<comment type="similarity">
    <text evidence="2">Belongs to the binding-protein-dependent transport system permease family. FecCD subfamily.</text>
</comment>
<name>A0ABQ2BAG0_9MICO</name>
<dbReference type="PANTHER" id="PTHR30472:SF24">
    <property type="entry name" value="FERRIC ENTEROBACTIN TRANSPORT SYSTEM PERMEASE PROTEIN FEPG"/>
    <property type="match status" value="1"/>
</dbReference>
<feature type="transmembrane region" description="Helical" evidence="8">
    <location>
        <begin position="33"/>
        <end position="56"/>
    </location>
</feature>
<organism evidence="9 10">
    <name type="scientific">Isoptericola cucumis</name>
    <dbReference type="NCBI Taxonomy" id="1776856"/>
    <lineage>
        <taxon>Bacteria</taxon>
        <taxon>Bacillati</taxon>
        <taxon>Actinomycetota</taxon>
        <taxon>Actinomycetes</taxon>
        <taxon>Micrococcales</taxon>
        <taxon>Promicromonosporaceae</taxon>
        <taxon>Isoptericola</taxon>
    </lineage>
</organism>
<feature type="transmembrane region" description="Helical" evidence="8">
    <location>
        <begin position="139"/>
        <end position="156"/>
    </location>
</feature>
<evidence type="ECO:0000256" key="1">
    <source>
        <dbReference type="ARBA" id="ARBA00004651"/>
    </source>
</evidence>
<keyword evidence="10" id="KW-1185">Reference proteome</keyword>
<feature type="transmembrane region" description="Helical" evidence="8">
    <location>
        <begin position="211"/>
        <end position="237"/>
    </location>
</feature>
<sequence length="353" mass="34776">MSAAARGDNLAARREVRLGTAVALGFSRRSARVVLALLAALVVVAAASLALGSLGISPADALAALRGEADVTTTFALERLRGPRLLVGAGVGVALGLAGGLFQTVTRNPLGSPDVIGLSAGAGAGVAVATLLVPGAVPAPVGAVAGAGAAIGLVWLATGTGFSSPARLIVTGIGVAAMATAVTQYVVAVMLRDQGAELAVYVVGSLGSRDLGHVAQIWGALLLLVPCVALLGHRLAVTDMGDPLTDALGARSNQTRTLAIVLSVLLAAAAVAVSGPITFVALTAPHVARLLTRAPGPNLTVSGLTGAVLVVASDLVVQHVPALEGLPVGVVTAGLGGVYLGYLLTTGWKKTRA</sequence>
<evidence type="ECO:0000256" key="4">
    <source>
        <dbReference type="ARBA" id="ARBA00022475"/>
    </source>
</evidence>
<reference evidence="10" key="1">
    <citation type="journal article" date="2019" name="Int. J. Syst. Evol. Microbiol.">
        <title>The Global Catalogue of Microorganisms (GCM) 10K type strain sequencing project: providing services to taxonomists for standard genome sequencing and annotation.</title>
        <authorList>
            <consortium name="The Broad Institute Genomics Platform"/>
            <consortium name="The Broad Institute Genome Sequencing Center for Infectious Disease"/>
            <person name="Wu L."/>
            <person name="Ma J."/>
        </authorList>
    </citation>
    <scope>NUCLEOTIDE SEQUENCE [LARGE SCALE GENOMIC DNA]</scope>
    <source>
        <strain evidence="10">CCM 8653</strain>
    </source>
</reference>
<evidence type="ECO:0000256" key="5">
    <source>
        <dbReference type="ARBA" id="ARBA00022692"/>
    </source>
</evidence>
<proteinExistence type="inferred from homology"/>
<feature type="transmembrane region" description="Helical" evidence="8">
    <location>
        <begin position="115"/>
        <end position="133"/>
    </location>
</feature>
<dbReference type="InterPro" id="IPR000522">
    <property type="entry name" value="ABC_transptr_permease_BtuC"/>
</dbReference>
<dbReference type="InterPro" id="IPR037294">
    <property type="entry name" value="ABC_BtuC-like"/>
</dbReference>
<dbReference type="Pfam" id="PF01032">
    <property type="entry name" value="FecCD"/>
    <property type="match status" value="1"/>
</dbReference>
<protein>
    <submittedName>
        <fullName evidence="9">ABC transporter permease</fullName>
    </submittedName>
</protein>
<keyword evidence="4" id="KW-1003">Cell membrane</keyword>
<dbReference type="SUPFAM" id="SSF81345">
    <property type="entry name" value="ABC transporter involved in vitamin B12 uptake, BtuC"/>
    <property type="match status" value="1"/>
</dbReference>
<dbReference type="RefSeq" id="WP_188525247.1">
    <property type="nucleotide sequence ID" value="NZ_BMDG01000016.1"/>
</dbReference>
<evidence type="ECO:0000313" key="10">
    <source>
        <dbReference type="Proteomes" id="UP000632535"/>
    </source>
</evidence>
<keyword evidence="5 8" id="KW-0812">Transmembrane</keyword>
<accession>A0ABQ2BAG0</accession>
<comment type="subcellular location">
    <subcellularLocation>
        <location evidence="1">Cell membrane</location>
        <topology evidence="1">Multi-pass membrane protein</topology>
    </subcellularLocation>
</comment>
<dbReference type="EMBL" id="BMDG01000016">
    <property type="protein sequence ID" value="GGI11654.1"/>
    <property type="molecule type" value="Genomic_DNA"/>
</dbReference>
<keyword evidence="3" id="KW-0813">Transport</keyword>
<dbReference type="Proteomes" id="UP000632535">
    <property type="component" value="Unassembled WGS sequence"/>
</dbReference>
<evidence type="ECO:0000256" key="8">
    <source>
        <dbReference type="SAM" id="Phobius"/>
    </source>
</evidence>
<evidence type="ECO:0000256" key="6">
    <source>
        <dbReference type="ARBA" id="ARBA00022989"/>
    </source>
</evidence>
<feature type="transmembrane region" description="Helical" evidence="8">
    <location>
        <begin position="85"/>
        <end position="103"/>
    </location>
</feature>